<name>A0A1I5VHM1_9FIRM</name>
<dbReference type="EMBL" id="FOXO01000017">
    <property type="protein sequence ID" value="SFQ06872.1"/>
    <property type="molecule type" value="Genomic_DNA"/>
</dbReference>
<dbReference type="Proteomes" id="UP000182624">
    <property type="component" value="Unassembled WGS sequence"/>
</dbReference>
<evidence type="ECO:0000313" key="3">
    <source>
        <dbReference type="Proteomes" id="UP000182624"/>
    </source>
</evidence>
<dbReference type="RefSeq" id="WP_074888812.1">
    <property type="nucleotide sequence ID" value="NZ_FOXO01000017.1"/>
</dbReference>
<organism evidence="2 3">
    <name type="scientific">Butyrivibrio proteoclasticus</name>
    <dbReference type="NCBI Taxonomy" id="43305"/>
    <lineage>
        <taxon>Bacteria</taxon>
        <taxon>Bacillati</taxon>
        <taxon>Bacillota</taxon>
        <taxon>Clostridia</taxon>
        <taxon>Lachnospirales</taxon>
        <taxon>Lachnospiraceae</taxon>
        <taxon>Butyrivibrio</taxon>
    </lineage>
</organism>
<feature type="region of interest" description="Disordered" evidence="1">
    <location>
        <begin position="63"/>
        <end position="100"/>
    </location>
</feature>
<feature type="compositionally biased region" description="Low complexity" evidence="1">
    <location>
        <begin position="77"/>
        <end position="100"/>
    </location>
</feature>
<dbReference type="OrthoDB" id="2003219at2"/>
<gene>
    <name evidence="2" type="ORF">SAMN04487928_11742</name>
</gene>
<dbReference type="AlphaFoldDB" id="A0A1I5VHM1"/>
<sequence length="133" mass="14785">MRKMIIVLSSITVMTLMLLVSSIRVDAESYEEYCERWLQKQLERDEKLMDELEAEGTLTQEAIDSISKGTSKRKPNCKSNKSSNKYSDSGSSSSSGNTTSGKGWVYSADELHVIGLPEGEDGYTLPGWYGDID</sequence>
<evidence type="ECO:0000256" key="1">
    <source>
        <dbReference type="SAM" id="MobiDB-lite"/>
    </source>
</evidence>
<proteinExistence type="predicted"/>
<keyword evidence="3" id="KW-1185">Reference proteome</keyword>
<reference evidence="3" key="1">
    <citation type="submission" date="2016-10" db="EMBL/GenBank/DDBJ databases">
        <authorList>
            <person name="Varghese N."/>
            <person name="Submissions S."/>
        </authorList>
    </citation>
    <scope>NUCLEOTIDE SEQUENCE [LARGE SCALE GENOMIC DNA]</scope>
    <source>
        <strain evidence="3">P18</strain>
    </source>
</reference>
<evidence type="ECO:0000313" key="2">
    <source>
        <dbReference type="EMBL" id="SFQ06872.1"/>
    </source>
</evidence>
<accession>A0A1I5VHM1</accession>
<protein>
    <submittedName>
        <fullName evidence="2">Uncharacterized protein</fullName>
    </submittedName>
</protein>